<comment type="caution">
    <text evidence="8">The sequence shown here is derived from an EMBL/GenBank/DDBJ whole genome shotgun (WGS) entry which is preliminary data.</text>
</comment>
<dbReference type="InterPro" id="IPR017853">
    <property type="entry name" value="GH"/>
</dbReference>
<dbReference type="SUPFAM" id="SSF51445">
    <property type="entry name" value="(Trans)glycosidases"/>
    <property type="match status" value="1"/>
</dbReference>
<evidence type="ECO:0000313" key="8">
    <source>
        <dbReference type="EMBL" id="GAA2026162.1"/>
    </source>
</evidence>
<gene>
    <name evidence="8" type="ORF">GCM10009819_06630</name>
</gene>
<sequence>MAAATIGVGLVAAPLDVGPAEAVGANLLANPGFESGTTGWTNVGQTTAVSVPTGGAHAGTASLRHGARGKWSVNTVQTVSGLTSGTYVLTAWVRNPNGVSAGVQAYSCGDSSQTLDLPTASTWTQVTLLVSVFSSSCTVGFWSVGRNAEVFADSFHFSRLIHTEARTMDVGGDITYRRITAAAGGVWSTSAGTQQDVLDILDADDFNLARIRIYNEPGNFVSIDGSPVQLQSGWQDLDDAVLNAQAAKARGMKVFISLHFSDFWTNPGLQIVPEAWAGYSQSQLEAAAYDFTREVMTALQAAGVTPDYLSIGNEINNAVAGIDRYANPAGYYAFLDSASAGVRSVSSTTKVVIHLTTPGQWLYDDWITQANTYGLDYDIMGLSLYPFWTDMSIASLANFATWVSNLAGKETLVVEVGYPWTTSSADAGGTTLIQSNNLDPDGPENYGATQAGQLRYLREYFRAMQLTGRVVGITYWDPIAIDLGDPDPNGWIVGGDNQVEDTALFDYSNQHRATSGLDAFSTW</sequence>
<reference evidence="8 9" key="1">
    <citation type="journal article" date="2019" name="Int. J. Syst. Evol. Microbiol.">
        <title>The Global Catalogue of Microorganisms (GCM) 10K type strain sequencing project: providing services to taxonomists for standard genome sequencing and annotation.</title>
        <authorList>
            <consortium name="The Broad Institute Genomics Platform"/>
            <consortium name="The Broad Institute Genome Sequencing Center for Infectious Disease"/>
            <person name="Wu L."/>
            <person name="Ma J."/>
        </authorList>
    </citation>
    <scope>NUCLEOTIDE SEQUENCE [LARGE SCALE GENOMIC DNA]</scope>
    <source>
        <strain evidence="8 9">JCM 15672</strain>
    </source>
</reference>
<feature type="domain" description="CBM-cenC" evidence="7">
    <location>
        <begin position="25"/>
        <end position="110"/>
    </location>
</feature>
<comment type="similarity">
    <text evidence="2 6">Belongs to the glycosyl hydrolase 53 family.</text>
</comment>
<evidence type="ECO:0000259" key="7">
    <source>
        <dbReference type="Pfam" id="PF02018"/>
    </source>
</evidence>
<dbReference type="RefSeq" id="WP_344369429.1">
    <property type="nucleotide sequence ID" value="NZ_BAAAPW010000001.1"/>
</dbReference>
<keyword evidence="5 6" id="KW-0326">Glycosidase</keyword>
<dbReference type="InterPro" id="IPR008979">
    <property type="entry name" value="Galactose-bd-like_sf"/>
</dbReference>
<dbReference type="InterPro" id="IPR003305">
    <property type="entry name" value="CenC_carb-bd"/>
</dbReference>
<dbReference type="PANTHER" id="PTHR34983:SF1">
    <property type="entry name" value="ARABINOGALACTAN ENDO-BETA-1,4-GALACTANASE A"/>
    <property type="match status" value="1"/>
</dbReference>
<accession>A0ABN2U165</accession>
<dbReference type="PANTHER" id="PTHR34983">
    <property type="entry name" value="ARABINOGALACTAN ENDO-BETA-1,4-GALACTANASE A"/>
    <property type="match status" value="1"/>
</dbReference>
<dbReference type="InterPro" id="IPR011683">
    <property type="entry name" value="Glyco_hydro_53"/>
</dbReference>
<evidence type="ECO:0000256" key="1">
    <source>
        <dbReference type="ARBA" id="ARBA00001695"/>
    </source>
</evidence>
<protein>
    <recommendedName>
        <fullName evidence="3 6">Arabinogalactan endo-beta-1,4-galactanase</fullName>
        <ecNumber evidence="3 6">3.2.1.89</ecNumber>
    </recommendedName>
</protein>
<comment type="catalytic activity">
    <reaction evidence="1 6">
        <text>The enzyme specifically hydrolyzes (1-&gt;4)-beta-D-galactosidic linkages in type I arabinogalactans.</text>
        <dbReference type="EC" id="3.2.1.89"/>
    </reaction>
</comment>
<evidence type="ECO:0000313" key="9">
    <source>
        <dbReference type="Proteomes" id="UP001501196"/>
    </source>
</evidence>
<organism evidence="8 9">
    <name type="scientific">Agromyces tropicus</name>
    <dbReference type="NCBI Taxonomy" id="555371"/>
    <lineage>
        <taxon>Bacteria</taxon>
        <taxon>Bacillati</taxon>
        <taxon>Actinomycetota</taxon>
        <taxon>Actinomycetes</taxon>
        <taxon>Micrococcales</taxon>
        <taxon>Microbacteriaceae</taxon>
        <taxon>Agromyces</taxon>
    </lineage>
</organism>
<name>A0ABN2U165_9MICO</name>
<evidence type="ECO:0000256" key="4">
    <source>
        <dbReference type="ARBA" id="ARBA00022801"/>
    </source>
</evidence>
<dbReference type="EMBL" id="BAAAPW010000001">
    <property type="protein sequence ID" value="GAA2026162.1"/>
    <property type="molecule type" value="Genomic_DNA"/>
</dbReference>
<dbReference type="Gene3D" id="3.20.20.80">
    <property type="entry name" value="Glycosidases"/>
    <property type="match status" value="1"/>
</dbReference>
<evidence type="ECO:0000256" key="6">
    <source>
        <dbReference type="RuleBase" id="RU361192"/>
    </source>
</evidence>
<dbReference type="Gene3D" id="2.60.120.260">
    <property type="entry name" value="Galactose-binding domain-like"/>
    <property type="match status" value="1"/>
</dbReference>
<dbReference type="Proteomes" id="UP001501196">
    <property type="component" value="Unassembled WGS sequence"/>
</dbReference>
<dbReference type="Pfam" id="PF02018">
    <property type="entry name" value="CBM_4_9"/>
    <property type="match status" value="1"/>
</dbReference>
<proteinExistence type="inferred from homology"/>
<keyword evidence="4 6" id="KW-0378">Hydrolase</keyword>
<dbReference type="SUPFAM" id="SSF49785">
    <property type="entry name" value="Galactose-binding domain-like"/>
    <property type="match status" value="1"/>
</dbReference>
<evidence type="ECO:0000256" key="5">
    <source>
        <dbReference type="ARBA" id="ARBA00023295"/>
    </source>
</evidence>
<dbReference type="Pfam" id="PF07745">
    <property type="entry name" value="Glyco_hydro_53"/>
    <property type="match status" value="1"/>
</dbReference>
<dbReference type="EC" id="3.2.1.89" evidence="3 6"/>
<keyword evidence="9" id="KW-1185">Reference proteome</keyword>
<evidence type="ECO:0000256" key="3">
    <source>
        <dbReference type="ARBA" id="ARBA00012556"/>
    </source>
</evidence>
<evidence type="ECO:0000256" key="2">
    <source>
        <dbReference type="ARBA" id="ARBA00010687"/>
    </source>
</evidence>